<gene>
    <name evidence="2" type="ORF">PY092_02495</name>
</gene>
<evidence type="ECO:0000313" key="2">
    <source>
        <dbReference type="EMBL" id="MDF0715005.1"/>
    </source>
</evidence>
<comment type="caution">
    <text evidence="2">The sequence shown here is derived from an EMBL/GenBank/DDBJ whole genome shotgun (WGS) entry which is preliminary data.</text>
</comment>
<sequence length="120" mass="13950">MRFYQIKPTIAFTIFFRIGAFVLGILLVSCEKEEEQSLLLEQNQSISLLFDKTGIEKAELKEKLAYKNYHLTNLMEETLLIYPNFDELSVEKSNKMGVLGTLYFKDLLRETLEGKGEREC</sequence>
<protein>
    <recommendedName>
        <fullName evidence="4">DUF4296 domain-containing protein</fullName>
    </recommendedName>
</protein>
<keyword evidence="1" id="KW-0472">Membrane</keyword>
<dbReference type="Proteomes" id="UP001221366">
    <property type="component" value="Unassembled WGS sequence"/>
</dbReference>
<evidence type="ECO:0008006" key="4">
    <source>
        <dbReference type="Google" id="ProtNLM"/>
    </source>
</evidence>
<keyword evidence="1" id="KW-1133">Transmembrane helix</keyword>
<dbReference type="RefSeq" id="WP_275614273.1">
    <property type="nucleotide sequence ID" value="NZ_JARFVB010000001.1"/>
</dbReference>
<feature type="transmembrane region" description="Helical" evidence="1">
    <location>
        <begin position="9"/>
        <end position="28"/>
    </location>
</feature>
<keyword evidence="1" id="KW-0812">Transmembrane</keyword>
<keyword evidence="3" id="KW-1185">Reference proteome</keyword>
<organism evidence="2 3">
    <name type="scientific">Flagellimonas yonaguniensis</name>
    <dbReference type="NCBI Taxonomy" id="3031325"/>
    <lineage>
        <taxon>Bacteria</taxon>
        <taxon>Pseudomonadati</taxon>
        <taxon>Bacteroidota</taxon>
        <taxon>Flavobacteriia</taxon>
        <taxon>Flavobacteriales</taxon>
        <taxon>Flavobacteriaceae</taxon>
        <taxon>Flagellimonas</taxon>
    </lineage>
</organism>
<reference evidence="2 3" key="1">
    <citation type="submission" date="2023-03" db="EMBL/GenBank/DDBJ databases">
        <title>Muricauda XX sp. nov. and Muricauda XXX sp. nov., two novel species isolated from Okinawa Trough.</title>
        <authorList>
            <person name="Cao W."/>
            <person name="Deng X."/>
        </authorList>
    </citation>
    <scope>NUCLEOTIDE SEQUENCE [LARGE SCALE GENOMIC DNA]</scope>
    <source>
        <strain evidence="2 3">334s03</strain>
    </source>
</reference>
<proteinExistence type="predicted"/>
<evidence type="ECO:0000313" key="3">
    <source>
        <dbReference type="Proteomes" id="UP001221366"/>
    </source>
</evidence>
<dbReference type="PROSITE" id="PS51257">
    <property type="entry name" value="PROKAR_LIPOPROTEIN"/>
    <property type="match status" value="1"/>
</dbReference>
<evidence type="ECO:0000256" key="1">
    <source>
        <dbReference type="SAM" id="Phobius"/>
    </source>
</evidence>
<accession>A0ABT5XUZ8</accession>
<dbReference type="EMBL" id="JARFVB010000001">
    <property type="protein sequence ID" value="MDF0715005.1"/>
    <property type="molecule type" value="Genomic_DNA"/>
</dbReference>
<name>A0ABT5XUZ8_9FLAO</name>